<accession>A0A4S8IH17</accession>
<comment type="caution">
    <text evidence="1">The sequence shown here is derived from an EMBL/GenBank/DDBJ whole genome shotgun (WGS) entry which is preliminary data.</text>
</comment>
<dbReference type="AlphaFoldDB" id="A0A4S8IH17"/>
<dbReference type="STRING" id="52838.A0A4S8IH17"/>
<proteinExistence type="predicted"/>
<dbReference type="Proteomes" id="UP000317650">
    <property type="component" value="Chromosome 9"/>
</dbReference>
<protein>
    <recommendedName>
        <fullName evidence="3">Exonuclease domain-containing protein</fullName>
    </recommendedName>
</protein>
<organism evidence="1 2">
    <name type="scientific">Musa balbisiana</name>
    <name type="common">Banana</name>
    <dbReference type="NCBI Taxonomy" id="52838"/>
    <lineage>
        <taxon>Eukaryota</taxon>
        <taxon>Viridiplantae</taxon>
        <taxon>Streptophyta</taxon>
        <taxon>Embryophyta</taxon>
        <taxon>Tracheophyta</taxon>
        <taxon>Spermatophyta</taxon>
        <taxon>Magnoliopsida</taxon>
        <taxon>Liliopsida</taxon>
        <taxon>Zingiberales</taxon>
        <taxon>Musaceae</taxon>
        <taxon>Musa</taxon>
    </lineage>
</organism>
<evidence type="ECO:0000313" key="2">
    <source>
        <dbReference type="Proteomes" id="UP000317650"/>
    </source>
</evidence>
<gene>
    <name evidence="1" type="ORF">C4D60_Mb09t16750</name>
</gene>
<dbReference type="Gene3D" id="3.30.420.10">
    <property type="entry name" value="Ribonuclease H-like superfamily/Ribonuclease H"/>
    <property type="match status" value="1"/>
</dbReference>
<evidence type="ECO:0000313" key="1">
    <source>
        <dbReference type="EMBL" id="THU47550.1"/>
    </source>
</evidence>
<reference evidence="1 2" key="1">
    <citation type="journal article" date="2019" name="Nat. Plants">
        <title>Genome sequencing of Musa balbisiana reveals subgenome evolution and function divergence in polyploid bananas.</title>
        <authorList>
            <person name="Yao X."/>
        </authorList>
    </citation>
    <scope>NUCLEOTIDE SEQUENCE [LARGE SCALE GENOMIC DNA]</scope>
    <source>
        <strain evidence="2">cv. DH-PKW</strain>
        <tissue evidence="1">Leaves</tissue>
    </source>
</reference>
<keyword evidence="2" id="KW-1185">Reference proteome</keyword>
<sequence>MRYEQKQMRSMFQAIQEGGASGGTYEGFIFTRCMSQSVGEHLIGKRCLKLEAALSALTFVFKDHCPRLNVPGYPELEDVIYASTSWKVQMLLELTVHHANSLAMLRRASIPIIIFVLLPGAYLLDVEDELARHIGLRHAKSRFPGSCFGLQDGRGRKRWITRPGKTRTLSSKPTSSPKYRSQITEPIWKICSQGEARILVGHGLDHYLECLGVDYPEFLIKDTAIYPPLMKTSKLSNSLKYLTQASLGPVRGLCGCDEDLYQDAITESSARLSLRLRRKPQQLPSVEATGAGEDDT</sequence>
<dbReference type="EMBL" id="PYDT01000010">
    <property type="protein sequence ID" value="THU47550.1"/>
    <property type="molecule type" value="Genomic_DNA"/>
</dbReference>
<dbReference type="GO" id="GO:0003676">
    <property type="term" value="F:nucleic acid binding"/>
    <property type="evidence" value="ECO:0007669"/>
    <property type="project" value="InterPro"/>
</dbReference>
<name>A0A4S8IH17_MUSBA</name>
<evidence type="ECO:0008006" key="3">
    <source>
        <dbReference type="Google" id="ProtNLM"/>
    </source>
</evidence>
<dbReference type="InterPro" id="IPR036397">
    <property type="entry name" value="RNaseH_sf"/>
</dbReference>